<feature type="domain" description="VanZ-like" evidence="7">
    <location>
        <begin position="49"/>
        <end position="188"/>
    </location>
</feature>
<gene>
    <name evidence="9" type="ORF">G4Z16_17010</name>
</gene>
<proteinExistence type="predicted"/>
<dbReference type="AlphaFoldDB" id="A0A7T1T7M3"/>
<evidence type="ECO:0000256" key="3">
    <source>
        <dbReference type="ARBA" id="ARBA00022989"/>
    </source>
</evidence>
<evidence type="ECO:0000313" key="9">
    <source>
        <dbReference type="EMBL" id="QPP07818.1"/>
    </source>
</evidence>
<feature type="transmembrane region" description="Helical" evidence="6">
    <location>
        <begin position="44"/>
        <end position="64"/>
    </location>
</feature>
<protein>
    <submittedName>
        <fullName evidence="9">Teicoplanin resistance protein VanZ</fullName>
    </submittedName>
</protein>
<keyword evidence="4 6" id="KW-0472">Membrane</keyword>
<name>A0A7T1T7M3_9ACTN</name>
<dbReference type="Proteomes" id="UP000595046">
    <property type="component" value="Chromosome"/>
</dbReference>
<dbReference type="InterPro" id="IPR006976">
    <property type="entry name" value="VanZ-like"/>
</dbReference>
<feature type="transmembrane region" description="Helical" evidence="6">
    <location>
        <begin position="111"/>
        <end position="129"/>
    </location>
</feature>
<dbReference type="RefSeq" id="WP_197351626.1">
    <property type="nucleotide sequence ID" value="NZ_CP048882.1"/>
</dbReference>
<feature type="transmembrane region" description="Helical" evidence="6">
    <location>
        <begin position="300"/>
        <end position="322"/>
    </location>
</feature>
<feature type="region of interest" description="Disordered" evidence="5">
    <location>
        <begin position="411"/>
        <end position="472"/>
    </location>
</feature>
<dbReference type="EMBL" id="CP048882">
    <property type="protein sequence ID" value="QPP07818.1"/>
    <property type="molecule type" value="Genomic_DNA"/>
</dbReference>
<evidence type="ECO:0000256" key="6">
    <source>
        <dbReference type="SAM" id="Phobius"/>
    </source>
</evidence>
<feature type="compositionally biased region" description="Low complexity" evidence="5">
    <location>
        <begin position="442"/>
        <end position="452"/>
    </location>
</feature>
<keyword evidence="10" id="KW-1185">Reference proteome</keyword>
<organism evidence="9 10">
    <name type="scientific">Streptomyces bathyalis</name>
    <dbReference type="NCBI Taxonomy" id="2710756"/>
    <lineage>
        <taxon>Bacteria</taxon>
        <taxon>Bacillati</taxon>
        <taxon>Actinomycetota</taxon>
        <taxon>Actinomycetes</taxon>
        <taxon>Kitasatosporales</taxon>
        <taxon>Streptomycetaceae</taxon>
        <taxon>Streptomyces</taxon>
    </lineage>
</organism>
<feature type="transmembrane region" description="Helical" evidence="6">
    <location>
        <begin position="250"/>
        <end position="270"/>
    </location>
</feature>
<dbReference type="Pfam" id="PF04892">
    <property type="entry name" value="VanZ"/>
    <property type="match status" value="1"/>
</dbReference>
<keyword evidence="3 6" id="KW-1133">Transmembrane helix</keyword>
<evidence type="ECO:0000256" key="2">
    <source>
        <dbReference type="ARBA" id="ARBA00022692"/>
    </source>
</evidence>
<dbReference type="PANTHER" id="PTHR36834">
    <property type="entry name" value="MEMBRANE PROTEIN-RELATED"/>
    <property type="match status" value="1"/>
</dbReference>
<evidence type="ECO:0000259" key="7">
    <source>
        <dbReference type="Pfam" id="PF04892"/>
    </source>
</evidence>
<comment type="subcellular location">
    <subcellularLocation>
        <location evidence="1">Membrane</location>
        <topology evidence="1">Multi-pass membrane protein</topology>
    </subcellularLocation>
</comment>
<keyword evidence="2 6" id="KW-0812">Transmembrane</keyword>
<evidence type="ECO:0000259" key="8">
    <source>
        <dbReference type="Pfam" id="PF06271"/>
    </source>
</evidence>
<dbReference type="KEGG" id="sbat:G4Z16_17010"/>
<feature type="transmembrane region" description="Helical" evidence="6">
    <location>
        <begin position="218"/>
        <end position="244"/>
    </location>
</feature>
<evidence type="ECO:0000256" key="1">
    <source>
        <dbReference type="ARBA" id="ARBA00004141"/>
    </source>
</evidence>
<reference evidence="10" key="1">
    <citation type="submission" date="2020-02" db="EMBL/GenBank/DDBJ databases">
        <title>Streptomyces sp. ASO4wet.</title>
        <authorList>
            <person name="Risdian C."/>
            <person name="Landwehr W."/>
            <person name="Schupp P."/>
            <person name="Wink J."/>
        </authorList>
    </citation>
    <scope>NUCLEOTIDE SEQUENCE [LARGE SCALE GENOMIC DNA]</scope>
    <source>
        <strain evidence="10">ASO4wet</strain>
    </source>
</reference>
<feature type="domain" description="RDD" evidence="8">
    <location>
        <begin position="213"/>
        <end position="315"/>
    </location>
</feature>
<sequence length="472" mass="50260">MTHTYLLPIKTAAVLFPLLALLLLLPTAVVLYRRHGVMTSGRFLSVFAFVHYLLTAACMTVVPLPSRSVDVCVRYAVMKSPQLTPGNTFGDVWKEAHHQVAPGALVIHNPAVAGALFNLLLLVPLGAFLRYHFRRGLCGTACAGFGLSLAFELTQWTGVWGIYECPYRLFDVDDLAINTSGAVLGWALTGPLTRLLPTLEVLDGKALSRVPVPFGRRLTALLVDLIGVSLTGAVCVVVAAYSGYWDDSGSLLGVPLAVIAVWFVVLPYATGATPGKRLLRLCLVTEHGGAAVLWRLVLRVMLLGGVVLPLFSLLLVAGLTLAQHPSPFALASSAWPADLAQAAVRVDAYSEEIALAATALGLGALMPLTVLRHPRGLGLHERLSGVRNAALPPTRASVPGRHLVLPVRLVSAAHHERPPRPARRPRHARPGTVELSVPPTAPGAARPWHRGPAPAPAPPNQAGQPLSADLRM</sequence>
<evidence type="ECO:0000256" key="5">
    <source>
        <dbReference type="SAM" id="MobiDB-lite"/>
    </source>
</evidence>
<evidence type="ECO:0000256" key="4">
    <source>
        <dbReference type="ARBA" id="ARBA00023136"/>
    </source>
</evidence>
<dbReference type="PANTHER" id="PTHR36834:SF1">
    <property type="entry name" value="INTEGRAL MEMBRANE PROTEIN"/>
    <property type="match status" value="1"/>
</dbReference>
<accession>A0A7T1T7M3</accession>
<feature type="compositionally biased region" description="Basic residues" evidence="5">
    <location>
        <begin position="420"/>
        <end position="429"/>
    </location>
</feature>
<evidence type="ECO:0000313" key="10">
    <source>
        <dbReference type="Proteomes" id="UP000595046"/>
    </source>
</evidence>
<dbReference type="InterPro" id="IPR053150">
    <property type="entry name" value="Teicoplanin_resist-assoc"/>
</dbReference>
<dbReference type="Pfam" id="PF06271">
    <property type="entry name" value="RDD"/>
    <property type="match status" value="1"/>
</dbReference>
<feature type="transmembrane region" description="Helical" evidence="6">
    <location>
        <begin position="12"/>
        <end position="32"/>
    </location>
</feature>
<dbReference type="GO" id="GO:0016020">
    <property type="term" value="C:membrane"/>
    <property type="evidence" value="ECO:0007669"/>
    <property type="project" value="UniProtKB-SubCell"/>
</dbReference>
<dbReference type="InterPro" id="IPR010432">
    <property type="entry name" value="RDD"/>
</dbReference>